<evidence type="ECO:0000313" key="4">
    <source>
        <dbReference type="Proteomes" id="UP000179807"/>
    </source>
</evidence>
<dbReference type="OrthoDB" id="10613630at2759"/>
<reference evidence="3" key="1">
    <citation type="submission" date="2016-10" db="EMBL/GenBank/DDBJ databases">
        <authorList>
            <person name="Benchimol M."/>
            <person name="Almeida L.G."/>
            <person name="Vasconcelos A.T."/>
            <person name="Perreira-Neves A."/>
            <person name="Rosa I.A."/>
            <person name="Tasca T."/>
            <person name="Bogo M.R."/>
            <person name="de Souza W."/>
        </authorList>
    </citation>
    <scope>NUCLEOTIDE SEQUENCE [LARGE SCALE GENOMIC DNA]</scope>
    <source>
        <strain evidence="3">K</strain>
    </source>
</reference>
<accession>A0A1J4JII1</accession>
<name>A0A1J4JII1_9EUKA</name>
<gene>
    <name evidence="3" type="ORF">TRFO_36451</name>
</gene>
<dbReference type="InterPro" id="IPR029417">
    <property type="entry name" value="FAM227"/>
</dbReference>
<sequence>MKSQINEKCSIKRPIYRKTYKIFIALPMSENKKDPLMFSDEESISDEICYLDINFITYDPKNLNKYDLKIDSVIETTMNTIHLTKRDDKTEKTVKKKTKTRDWRDISKPRSPPLPKIQKTGDTSSPPRTKRNTSAKKESVAKQTFLVLKENIPMIKEIIVPLFWLMHLKFHFPDKKAEIDDLKQRISYIYREFLYPFQTDGKVPSKVVDKFIFCLPYFFTQAIQDIFIRLLCGNPVCMDRDFRMALCSSLVEMFSGVKPIDSLLKSRLSFYFVRAPEADVPDKVKKEHMTHSSVVIPTEDISTLIDMHKRQRPYDFAWHAASVSPVIAKAVNRKILPYTHDTTLFLTLPKNGESDWTTDLPPLMPPPVDQSEITDITKYCPHAETRSLLHRSRRPNILAEFRKEKDNYHRHAVDRCGKENYEFTELRSRMQKVRMKDPVVLDQWLKDLAKLQQEKKRNETPEFKKLSDIEKGVTGITEREEQEENDSKFVYEPYYKVEPIADETKKHETIRPTYSKLFERSLLLESFNL</sequence>
<dbReference type="EMBL" id="MLAK01001121">
    <property type="protein sequence ID" value="OHS97355.1"/>
    <property type="molecule type" value="Genomic_DNA"/>
</dbReference>
<organism evidence="3 4">
    <name type="scientific">Tritrichomonas foetus</name>
    <dbReference type="NCBI Taxonomy" id="1144522"/>
    <lineage>
        <taxon>Eukaryota</taxon>
        <taxon>Metamonada</taxon>
        <taxon>Parabasalia</taxon>
        <taxon>Tritrichomonadida</taxon>
        <taxon>Tritrichomonadidae</taxon>
        <taxon>Tritrichomonas</taxon>
    </lineage>
</organism>
<comment type="caution">
    <text evidence="3">The sequence shown here is derived from an EMBL/GenBank/DDBJ whole genome shotgun (WGS) entry which is preliminary data.</text>
</comment>
<dbReference type="Pfam" id="PF14922">
    <property type="entry name" value="FWWh"/>
    <property type="match status" value="1"/>
</dbReference>
<evidence type="ECO:0000313" key="3">
    <source>
        <dbReference type="EMBL" id="OHS97355.1"/>
    </source>
</evidence>
<proteinExistence type="inferred from homology"/>
<feature type="region of interest" description="Disordered" evidence="2">
    <location>
        <begin position="86"/>
        <end position="137"/>
    </location>
</feature>
<protein>
    <submittedName>
        <fullName evidence="3">Uncharacterized protein</fullName>
    </submittedName>
</protein>
<dbReference type="GeneID" id="94845539"/>
<dbReference type="RefSeq" id="XP_068350492.1">
    <property type="nucleotide sequence ID" value="XM_068510835.1"/>
</dbReference>
<keyword evidence="4" id="KW-1185">Reference proteome</keyword>
<evidence type="ECO:0000256" key="1">
    <source>
        <dbReference type="ARBA" id="ARBA00008666"/>
    </source>
</evidence>
<dbReference type="Proteomes" id="UP000179807">
    <property type="component" value="Unassembled WGS sequence"/>
</dbReference>
<dbReference type="AlphaFoldDB" id="A0A1J4JII1"/>
<dbReference type="VEuPathDB" id="TrichDB:TRFO_36451"/>
<comment type="similarity">
    <text evidence="1">Belongs to the FAM227 family.</text>
</comment>
<evidence type="ECO:0000256" key="2">
    <source>
        <dbReference type="SAM" id="MobiDB-lite"/>
    </source>
</evidence>